<dbReference type="Proteomes" id="UP000078428">
    <property type="component" value="Unassembled WGS sequence"/>
</dbReference>
<dbReference type="EMBL" id="LWQT01000109">
    <property type="protein sequence ID" value="OAN44689.1"/>
    <property type="molecule type" value="Genomic_DNA"/>
</dbReference>
<dbReference type="InterPro" id="IPR036249">
    <property type="entry name" value="Thioredoxin-like_sf"/>
</dbReference>
<evidence type="ECO:0000259" key="1">
    <source>
        <dbReference type="PROSITE" id="PS51352"/>
    </source>
</evidence>
<protein>
    <submittedName>
        <fullName evidence="2">Thiol-disulfide isomerase</fullName>
    </submittedName>
</protein>
<dbReference type="AlphaFoldDB" id="A0A178M7F1"/>
<dbReference type="InterPro" id="IPR013766">
    <property type="entry name" value="Thioredoxin_domain"/>
</dbReference>
<comment type="caution">
    <text evidence="2">The sequence shown here is derived from an EMBL/GenBank/DDBJ whole genome shotgun (WGS) entry which is preliminary data.</text>
</comment>
<feature type="domain" description="Thioredoxin" evidence="1">
    <location>
        <begin position="42"/>
        <end position="184"/>
    </location>
</feature>
<keyword evidence="3" id="KW-1185">Reference proteome</keyword>
<dbReference type="RefSeq" id="WP_068495527.1">
    <property type="nucleotide sequence ID" value="NZ_LWQT01000109.1"/>
</dbReference>
<proteinExistence type="predicted"/>
<dbReference type="GO" id="GO:0016491">
    <property type="term" value="F:oxidoreductase activity"/>
    <property type="evidence" value="ECO:0007669"/>
    <property type="project" value="InterPro"/>
</dbReference>
<dbReference type="OrthoDB" id="9799347at2"/>
<keyword evidence="2" id="KW-0413">Isomerase</keyword>
<dbReference type="CDD" id="cd02966">
    <property type="entry name" value="TlpA_like_family"/>
    <property type="match status" value="1"/>
</dbReference>
<dbReference type="PROSITE" id="PS51352">
    <property type="entry name" value="THIOREDOXIN_2"/>
    <property type="match status" value="1"/>
</dbReference>
<accession>A0A178M7F1</accession>
<gene>
    <name evidence="2" type="ORF">A6A04_07630</name>
</gene>
<organism evidence="2 3">
    <name type="scientific">Paramagnetospirillum marisnigri</name>
    <dbReference type="NCBI Taxonomy" id="1285242"/>
    <lineage>
        <taxon>Bacteria</taxon>
        <taxon>Pseudomonadati</taxon>
        <taxon>Pseudomonadota</taxon>
        <taxon>Alphaproteobacteria</taxon>
        <taxon>Rhodospirillales</taxon>
        <taxon>Magnetospirillaceae</taxon>
        <taxon>Paramagnetospirillum</taxon>
    </lineage>
</organism>
<dbReference type="PANTHER" id="PTHR42852">
    <property type="entry name" value="THIOL:DISULFIDE INTERCHANGE PROTEIN DSBE"/>
    <property type="match status" value="1"/>
</dbReference>
<dbReference type="GO" id="GO:0016853">
    <property type="term" value="F:isomerase activity"/>
    <property type="evidence" value="ECO:0007669"/>
    <property type="project" value="UniProtKB-KW"/>
</dbReference>
<name>A0A178M7F1_9PROT</name>
<dbReference type="STRING" id="1285242.A6A04_07630"/>
<evidence type="ECO:0000313" key="2">
    <source>
        <dbReference type="EMBL" id="OAN44689.1"/>
    </source>
</evidence>
<evidence type="ECO:0000313" key="3">
    <source>
        <dbReference type="Proteomes" id="UP000078428"/>
    </source>
</evidence>
<reference evidence="2 3" key="1">
    <citation type="submission" date="2016-04" db="EMBL/GenBank/DDBJ databases">
        <title>Draft genome sequence of freshwater magnetotactic bacteria Magnetospirillum marisnigri SP-1 and Magnetospirillum moscoviense BB-1.</title>
        <authorList>
            <person name="Koziaeva V."/>
            <person name="Dziuba M.V."/>
            <person name="Ivanov T.M."/>
            <person name="Kuznetsov B."/>
            <person name="Grouzdev D.S."/>
        </authorList>
    </citation>
    <scope>NUCLEOTIDE SEQUENCE [LARGE SCALE GENOMIC DNA]</scope>
    <source>
        <strain evidence="2 3">SP-1</strain>
    </source>
</reference>
<dbReference type="Pfam" id="PF08534">
    <property type="entry name" value="Redoxin"/>
    <property type="match status" value="1"/>
</dbReference>
<dbReference type="InterPro" id="IPR013740">
    <property type="entry name" value="Redoxin"/>
</dbReference>
<dbReference type="InterPro" id="IPR050553">
    <property type="entry name" value="Thioredoxin_ResA/DsbE_sf"/>
</dbReference>
<dbReference type="SUPFAM" id="SSF52833">
    <property type="entry name" value="Thioredoxin-like"/>
    <property type="match status" value="1"/>
</dbReference>
<sequence>MSDRVLILVAISVILALVFGTGLQMRKPQTVPPLTIDLASKARVPMPLTDVVSVDAVGGSAPFRERIKRPTVINFWATWCIPCVRELPTLGAFAPMAAAAGIDILTVSEDKEGAAPALKLLEEKGLTHLALVVDADGSVAKAANVRGMPTSLIIDARGYEIARMQGEVDWSRKESLDAVLALLEVGAPTR</sequence>
<dbReference type="Gene3D" id="3.40.30.10">
    <property type="entry name" value="Glutaredoxin"/>
    <property type="match status" value="1"/>
</dbReference>
<dbReference type="PANTHER" id="PTHR42852:SF13">
    <property type="entry name" value="PROTEIN DIPZ"/>
    <property type="match status" value="1"/>
</dbReference>